<name>A0AAE0U504_9PEZI</name>
<feature type="compositionally biased region" description="Low complexity" evidence="1">
    <location>
        <begin position="26"/>
        <end position="44"/>
    </location>
</feature>
<evidence type="ECO:0000256" key="1">
    <source>
        <dbReference type="SAM" id="MobiDB-lite"/>
    </source>
</evidence>
<feature type="region of interest" description="Disordered" evidence="1">
    <location>
        <begin position="1"/>
        <end position="75"/>
    </location>
</feature>
<evidence type="ECO:0000313" key="2">
    <source>
        <dbReference type="EMBL" id="KAK3391057.1"/>
    </source>
</evidence>
<reference evidence="2" key="1">
    <citation type="journal article" date="2023" name="Mol. Phylogenet. Evol.">
        <title>Genome-scale phylogeny and comparative genomics of the fungal order Sordariales.</title>
        <authorList>
            <person name="Hensen N."/>
            <person name="Bonometti L."/>
            <person name="Westerberg I."/>
            <person name="Brannstrom I.O."/>
            <person name="Guillou S."/>
            <person name="Cros-Aarteil S."/>
            <person name="Calhoun S."/>
            <person name="Haridas S."/>
            <person name="Kuo A."/>
            <person name="Mondo S."/>
            <person name="Pangilinan J."/>
            <person name="Riley R."/>
            <person name="LaButti K."/>
            <person name="Andreopoulos B."/>
            <person name="Lipzen A."/>
            <person name="Chen C."/>
            <person name="Yan M."/>
            <person name="Daum C."/>
            <person name="Ng V."/>
            <person name="Clum A."/>
            <person name="Steindorff A."/>
            <person name="Ohm R.A."/>
            <person name="Martin F."/>
            <person name="Silar P."/>
            <person name="Natvig D.O."/>
            <person name="Lalanne C."/>
            <person name="Gautier V."/>
            <person name="Ament-Velasquez S.L."/>
            <person name="Kruys A."/>
            <person name="Hutchinson M.I."/>
            <person name="Powell A.J."/>
            <person name="Barry K."/>
            <person name="Miller A.N."/>
            <person name="Grigoriev I.V."/>
            <person name="Debuchy R."/>
            <person name="Gladieux P."/>
            <person name="Hiltunen Thoren M."/>
            <person name="Johannesson H."/>
        </authorList>
    </citation>
    <scope>NUCLEOTIDE SEQUENCE</scope>
    <source>
        <strain evidence="2">CBS 232.78</strain>
    </source>
</reference>
<dbReference type="Pfam" id="PF04450">
    <property type="entry name" value="BSP"/>
    <property type="match status" value="1"/>
</dbReference>
<accession>A0AAE0U504</accession>
<reference evidence="2" key="2">
    <citation type="submission" date="2023-06" db="EMBL/GenBank/DDBJ databases">
        <authorList>
            <consortium name="Lawrence Berkeley National Laboratory"/>
            <person name="Haridas S."/>
            <person name="Hensen N."/>
            <person name="Bonometti L."/>
            <person name="Westerberg I."/>
            <person name="Brannstrom I.O."/>
            <person name="Guillou S."/>
            <person name="Cros-Aarteil S."/>
            <person name="Calhoun S."/>
            <person name="Kuo A."/>
            <person name="Mondo S."/>
            <person name="Pangilinan J."/>
            <person name="Riley R."/>
            <person name="LaButti K."/>
            <person name="Andreopoulos B."/>
            <person name="Lipzen A."/>
            <person name="Chen C."/>
            <person name="Yanf M."/>
            <person name="Daum C."/>
            <person name="Ng V."/>
            <person name="Clum A."/>
            <person name="Steindorff A."/>
            <person name="Ohm R."/>
            <person name="Martin F."/>
            <person name="Silar P."/>
            <person name="Natvig D."/>
            <person name="Lalanne C."/>
            <person name="Gautier V."/>
            <person name="Ament-velasquez S.L."/>
            <person name="Kruys A."/>
            <person name="Hutchinson M.I."/>
            <person name="Powell A.J."/>
            <person name="Barry K."/>
            <person name="Miller A.N."/>
            <person name="Grigoriev I.V."/>
            <person name="Debuchy R."/>
            <person name="Gladieux P."/>
            <person name="Thoren M.H."/>
            <person name="Johannesson H."/>
        </authorList>
    </citation>
    <scope>NUCLEOTIDE SEQUENCE</scope>
    <source>
        <strain evidence="2">CBS 232.78</strain>
    </source>
</reference>
<organism evidence="2 3">
    <name type="scientific">Podospora didyma</name>
    <dbReference type="NCBI Taxonomy" id="330526"/>
    <lineage>
        <taxon>Eukaryota</taxon>
        <taxon>Fungi</taxon>
        <taxon>Dikarya</taxon>
        <taxon>Ascomycota</taxon>
        <taxon>Pezizomycotina</taxon>
        <taxon>Sordariomycetes</taxon>
        <taxon>Sordariomycetidae</taxon>
        <taxon>Sordariales</taxon>
        <taxon>Podosporaceae</taxon>
        <taxon>Podospora</taxon>
    </lineage>
</organism>
<proteinExistence type="predicted"/>
<dbReference type="PANTHER" id="PTHR33321:SF12">
    <property type="entry name" value="PLANT BASIC SECRETORY PROTEIN (BSP) FAMILY PROTEIN"/>
    <property type="match status" value="1"/>
</dbReference>
<protein>
    <submittedName>
        <fullName evidence="2">Peptidase of plants and bacteria-domain-containing protein</fullName>
    </submittedName>
</protein>
<keyword evidence="3" id="KW-1185">Reference proteome</keyword>
<comment type="caution">
    <text evidence="2">The sequence shown here is derived from an EMBL/GenBank/DDBJ whole genome shotgun (WGS) entry which is preliminary data.</text>
</comment>
<dbReference type="PANTHER" id="PTHR33321">
    <property type="match status" value="1"/>
</dbReference>
<evidence type="ECO:0000313" key="3">
    <source>
        <dbReference type="Proteomes" id="UP001285441"/>
    </source>
</evidence>
<dbReference type="InterPro" id="IPR007541">
    <property type="entry name" value="Uncharacterised_BSP"/>
</dbReference>
<gene>
    <name evidence="2" type="ORF">B0H63DRAFT_467164</name>
</gene>
<dbReference type="AlphaFoldDB" id="A0AAE0U504"/>
<dbReference type="EMBL" id="JAULSW010000002">
    <property type="protein sequence ID" value="KAK3391057.1"/>
    <property type="molecule type" value="Genomic_DNA"/>
</dbReference>
<sequence>MTLREQTSPAPTPTAIFSPVSPAPPTVSALPLPPGRSSSAAGGSKTIIPSSAEDPGNAKKGKHHHDDIEEDSSFPQPKLRLEIRDLNHPGAAKFLGSVNAGNVVSDAVANVQRLLYGSPKDRHTTVPPTRSVTLVLRDMDGVAYTTGTDLDDDHKEIHLSLRYINDISTPRLTSEVTGVLTHELVHCYQWNAKGTCPGGLIEGIADWVRLNCDLSPPHWKRETSGKWDGGYQHTAYFLEYLEGRFGEGTVRKVNEKLRLHKYEPKPFWTELLGRPVEQLWGDYVENVTGEALKC</sequence>
<dbReference type="Proteomes" id="UP001285441">
    <property type="component" value="Unassembled WGS sequence"/>
</dbReference>